<dbReference type="Gene3D" id="3.30.420.40">
    <property type="match status" value="1"/>
</dbReference>
<accession>A0ABQ9E906</accession>
<feature type="region of interest" description="Disordered" evidence="3">
    <location>
        <begin position="178"/>
        <end position="199"/>
    </location>
</feature>
<comment type="caution">
    <text evidence="4">The sequence shown here is derived from an EMBL/GenBank/DDBJ whole genome shotgun (WGS) entry which is preliminary data.</text>
</comment>
<protein>
    <recommendedName>
        <fullName evidence="6">Actin-related protein 5</fullName>
    </recommendedName>
</protein>
<dbReference type="SUPFAM" id="SSF53067">
    <property type="entry name" value="Actin-like ATPase domain"/>
    <property type="match status" value="1"/>
</dbReference>
<dbReference type="InterPro" id="IPR043129">
    <property type="entry name" value="ATPase_NBD"/>
</dbReference>
<keyword evidence="5" id="KW-1185">Reference proteome</keyword>
<evidence type="ECO:0000256" key="1">
    <source>
        <dbReference type="ARBA" id="ARBA00003520"/>
    </source>
</evidence>
<dbReference type="SMART" id="SM00268">
    <property type="entry name" value="ACTIN"/>
    <property type="match status" value="1"/>
</dbReference>
<evidence type="ECO:0000256" key="3">
    <source>
        <dbReference type="SAM" id="MobiDB-lite"/>
    </source>
</evidence>
<evidence type="ECO:0000313" key="5">
    <source>
        <dbReference type="Proteomes" id="UP001217089"/>
    </source>
</evidence>
<organism evidence="4 5">
    <name type="scientific">Tegillarca granosa</name>
    <name type="common">Malaysian cockle</name>
    <name type="synonym">Anadara granosa</name>
    <dbReference type="NCBI Taxonomy" id="220873"/>
    <lineage>
        <taxon>Eukaryota</taxon>
        <taxon>Metazoa</taxon>
        <taxon>Spiralia</taxon>
        <taxon>Lophotrochozoa</taxon>
        <taxon>Mollusca</taxon>
        <taxon>Bivalvia</taxon>
        <taxon>Autobranchia</taxon>
        <taxon>Pteriomorphia</taxon>
        <taxon>Arcoida</taxon>
        <taxon>Arcoidea</taxon>
        <taxon>Arcidae</taxon>
        <taxon>Tegillarca</taxon>
    </lineage>
</organism>
<gene>
    <name evidence="4" type="ORF">KUTeg_021881</name>
</gene>
<comment type="function">
    <text evidence="1">Actins are highly conserved proteins that are involved in various types of cell motility and are ubiquitously expressed in all eukaryotic cells.</text>
</comment>
<dbReference type="Proteomes" id="UP001217089">
    <property type="component" value="Unassembled WGS sequence"/>
</dbReference>
<feature type="compositionally biased region" description="Acidic residues" evidence="3">
    <location>
        <begin position="187"/>
        <end position="199"/>
    </location>
</feature>
<reference evidence="4 5" key="1">
    <citation type="submission" date="2022-12" db="EMBL/GenBank/DDBJ databases">
        <title>Chromosome-level genome of Tegillarca granosa.</title>
        <authorList>
            <person name="Kim J."/>
        </authorList>
    </citation>
    <scope>NUCLEOTIDE SEQUENCE [LARGE SCALE GENOMIC DNA]</scope>
    <source>
        <strain evidence="4">Teg-2019</strain>
        <tissue evidence="4">Adductor muscle</tissue>
    </source>
</reference>
<evidence type="ECO:0000256" key="2">
    <source>
        <dbReference type="RuleBase" id="RU000487"/>
    </source>
</evidence>
<dbReference type="InterPro" id="IPR004000">
    <property type="entry name" value="Actin"/>
</dbReference>
<name>A0ABQ9E906_TEGGR</name>
<sequence>MVPGSQVSAQQQRERREQQIRRLKETTAKRRLEKLASDEENLQQLMSVQELLEDEDEDAFNRALKSLEFDNAEELQTAINKLTTNIQRSRAKILGTDPPPVEEQVKAPVYDLLDIPDEMLTPDQLSSKKRQKMLKNAREGRLKAQAVQREKRQKELEEEKKLEKRRLSDFQGWLKEVRQKRQHPENADSDSEAEEEKLEELETLLKEYDPEYQKEIDQSMGMTEEFDIAEYYRLHLAIERIRVPELLFQPSMIGIEQAGIVETIDYVLKKYDATHQDRLTKNIFITGGNAMFNNFTNRLEQEMMEIRPFKSVYHISRAGNPVLDSWFGARKFALLPTLSNFSVTKLEYEEKGGEYLKEHMLSNRYFPTPVLVPS</sequence>
<feature type="region of interest" description="Disordered" evidence="3">
    <location>
        <begin position="1"/>
        <end position="25"/>
    </location>
</feature>
<feature type="compositionally biased region" description="Basic and acidic residues" evidence="3">
    <location>
        <begin position="12"/>
        <end position="25"/>
    </location>
</feature>
<dbReference type="EMBL" id="JARBDR010000919">
    <property type="protein sequence ID" value="KAJ8300362.1"/>
    <property type="molecule type" value="Genomic_DNA"/>
</dbReference>
<evidence type="ECO:0008006" key="6">
    <source>
        <dbReference type="Google" id="ProtNLM"/>
    </source>
</evidence>
<feature type="compositionally biased region" description="Basic and acidic residues" evidence="3">
    <location>
        <begin position="136"/>
        <end position="159"/>
    </location>
</feature>
<proteinExistence type="inferred from homology"/>
<dbReference type="Pfam" id="PF00022">
    <property type="entry name" value="Actin"/>
    <property type="match status" value="1"/>
</dbReference>
<dbReference type="PANTHER" id="PTHR11937">
    <property type="entry name" value="ACTIN"/>
    <property type="match status" value="1"/>
</dbReference>
<evidence type="ECO:0000313" key="4">
    <source>
        <dbReference type="EMBL" id="KAJ8300362.1"/>
    </source>
</evidence>
<comment type="similarity">
    <text evidence="2">Belongs to the actin family.</text>
</comment>
<feature type="region of interest" description="Disordered" evidence="3">
    <location>
        <begin position="122"/>
        <end position="159"/>
    </location>
</feature>